<evidence type="ECO:0000259" key="7">
    <source>
        <dbReference type="Pfam" id="PF12832"/>
    </source>
</evidence>
<evidence type="ECO:0000256" key="3">
    <source>
        <dbReference type="ARBA" id="ARBA00022692"/>
    </source>
</evidence>
<dbReference type="PANTHER" id="PTHR16172">
    <property type="entry name" value="MAJOR FACILITATOR SUPERFAMILY DOMAIN-CONTAINING PROTEIN 6-LIKE"/>
    <property type="match status" value="1"/>
</dbReference>
<dbReference type="GeneID" id="116303423"/>
<dbReference type="AlphaFoldDB" id="A0A6P8IPL9"/>
<keyword evidence="5 6" id="KW-0472">Membrane</keyword>
<dbReference type="Proteomes" id="UP000515163">
    <property type="component" value="Unplaced"/>
</dbReference>
<dbReference type="RefSeq" id="XP_031568812.1">
    <property type="nucleotide sequence ID" value="XM_031712952.1"/>
</dbReference>
<feature type="transmembrane region" description="Helical" evidence="6">
    <location>
        <begin position="466"/>
        <end position="489"/>
    </location>
</feature>
<evidence type="ECO:0000313" key="8">
    <source>
        <dbReference type="Proteomes" id="UP000515163"/>
    </source>
</evidence>
<dbReference type="Gene3D" id="1.20.1250.20">
    <property type="entry name" value="MFS general substrate transporter like domains"/>
    <property type="match status" value="2"/>
</dbReference>
<comment type="subcellular location">
    <subcellularLocation>
        <location evidence="1">Membrane</location>
        <topology evidence="1">Multi-pass membrane protein</topology>
    </subcellularLocation>
</comment>
<evidence type="ECO:0000256" key="2">
    <source>
        <dbReference type="ARBA" id="ARBA00005241"/>
    </source>
</evidence>
<dbReference type="GO" id="GO:0016020">
    <property type="term" value="C:membrane"/>
    <property type="evidence" value="ECO:0007669"/>
    <property type="project" value="UniProtKB-SubCell"/>
</dbReference>
<feature type="transmembrane region" description="Helical" evidence="6">
    <location>
        <begin position="441"/>
        <end position="460"/>
    </location>
</feature>
<name>A0A6P8IPL9_ACTTE</name>
<feature type="domain" description="Major facilitator superfamily associated" evidence="7">
    <location>
        <begin position="26"/>
        <end position="469"/>
    </location>
</feature>
<feature type="transmembrane region" description="Helical" evidence="6">
    <location>
        <begin position="26"/>
        <end position="46"/>
    </location>
</feature>
<feature type="transmembrane region" description="Helical" evidence="6">
    <location>
        <begin position="193"/>
        <end position="214"/>
    </location>
</feature>
<keyword evidence="8" id="KW-1185">Reference proteome</keyword>
<dbReference type="InParanoid" id="A0A6P8IPL9"/>
<evidence type="ECO:0000256" key="6">
    <source>
        <dbReference type="SAM" id="Phobius"/>
    </source>
</evidence>
<dbReference type="PANTHER" id="PTHR16172:SF41">
    <property type="entry name" value="MAJOR FACILITATOR SUPERFAMILY DOMAIN-CONTAINING PROTEIN 6-LIKE"/>
    <property type="match status" value="1"/>
</dbReference>
<feature type="transmembrane region" description="Helical" evidence="6">
    <location>
        <begin position="52"/>
        <end position="74"/>
    </location>
</feature>
<keyword evidence="3 6" id="KW-0812">Transmembrane</keyword>
<sequence length="536" mass="60980">MDGEEIHDFSWAAPSRLSRTLLAPKLFRVFYGACYITMVPFLPMYFRFLGLTAFQSGILGCLRSLISCWSSFLWCIFSEKLAKRKCFLVVLLLIGIILNISVSFVYKQDADFMEYVCHEENVFKNESSFLHAENKSLIHVRSLAFGMHERDMTEAVTKTKRQHQDLELNRTKALQREKEDSVFIMYGFRMDVLFRNLLLITAFAEFFMSAVKLISDSIFADFLHFSKGSVAKSKAWTSLGEIFGAGLVILVIGHYHCSFGLKNSFYIHFYLFGFLGSAAFLFASILHVYEPKTSMIYRFGRACKFVSCNMHALATISILFALGMAESLMSNYMMWYLQDIKASITVMGLMIVIGTFSELCTLFLSKYLIRFGGYTWVFALALLAYSAHFACFSFITNQWLILPVQLFQGLSMTCVWSACSAYAAEVAPIGMERTLNGIMSVVYWGIGHGMGGIGVALLYNQYGPVVVFRCGAGVCIIYALLFILLQCLLKIPDGRFGKLKEYHQLTYDDGYHQTNYQTDWLLEALEAEEEDTHFVR</sequence>
<accession>A0A6P8IPL9</accession>
<keyword evidence="4 6" id="KW-1133">Transmembrane helix</keyword>
<dbReference type="InterPro" id="IPR024989">
    <property type="entry name" value="MFS_assoc_dom"/>
</dbReference>
<evidence type="ECO:0000256" key="5">
    <source>
        <dbReference type="ARBA" id="ARBA00023136"/>
    </source>
</evidence>
<organism evidence="8 9">
    <name type="scientific">Actinia tenebrosa</name>
    <name type="common">Australian red waratah sea anemone</name>
    <dbReference type="NCBI Taxonomy" id="6105"/>
    <lineage>
        <taxon>Eukaryota</taxon>
        <taxon>Metazoa</taxon>
        <taxon>Cnidaria</taxon>
        <taxon>Anthozoa</taxon>
        <taxon>Hexacorallia</taxon>
        <taxon>Actiniaria</taxon>
        <taxon>Actiniidae</taxon>
        <taxon>Actinia</taxon>
    </lineage>
</organism>
<dbReference type="OrthoDB" id="515887at2759"/>
<dbReference type="InterPro" id="IPR036259">
    <property type="entry name" value="MFS_trans_sf"/>
</dbReference>
<gene>
    <name evidence="9" type="primary">LOC116303423</name>
</gene>
<dbReference type="KEGG" id="aten:116303423"/>
<comment type="similarity">
    <text evidence="2">Belongs to the major facilitator superfamily. MFSD6 family.</text>
</comment>
<evidence type="ECO:0000256" key="4">
    <source>
        <dbReference type="ARBA" id="ARBA00022989"/>
    </source>
</evidence>
<feature type="transmembrane region" description="Helical" evidence="6">
    <location>
        <begin position="235"/>
        <end position="255"/>
    </location>
</feature>
<feature type="transmembrane region" description="Helical" evidence="6">
    <location>
        <begin position="310"/>
        <end position="330"/>
    </location>
</feature>
<proteinExistence type="inferred from homology"/>
<feature type="transmembrane region" description="Helical" evidence="6">
    <location>
        <begin position="376"/>
        <end position="395"/>
    </location>
</feature>
<protein>
    <submittedName>
        <fullName evidence="9">Major facilitator superfamily domain-containing protein 6-like</fullName>
    </submittedName>
</protein>
<feature type="transmembrane region" description="Helical" evidence="6">
    <location>
        <begin position="86"/>
        <end position="106"/>
    </location>
</feature>
<reference evidence="9" key="1">
    <citation type="submission" date="2025-08" db="UniProtKB">
        <authorList>
            <consortium name="RefSeq"/>
        </authorList>
    </citation>
    <scope>IDENTIFICATION</scope>
    <source>
        <tissue evidence="9">Tentacle</tissue>
    </source>
</reference>
<evidence type="ECO:0000313" key="9">
    <source>
        <dbReference type="RefSeq" id="XP_031568812.1"/>
    </source>
</evidence>
<feature type="transmembrane region" description="Helical" evidence="6">
    <location>
        <begin position="267"/>
        <end position="289"/>
    </location>
</feature>
<dbReference type="SUPFAM" id="SSF103473">
    <property type="entry name" value="MFS general substrate transporter"/>
    <property type="match status" value="1"/>
</dbReference>
<dbReference type="InterPro" id="IPR051717">
    <property type="entry name" value="MFS_MFSD6"/>
</dbReference>
<feature type="transmembrane region" description="Helical" evidence="6">
    <location>
        <begin position="342"/>
        <end position="364"/>
    </location>
</feature>
<dbReference type="Pfam" id="PF12832">
    <property type="entry name" value="MFS_1_like"/>
    <property type="match status" value="1"/>
</dbReference>
<evidence type="ECO:0000256" key="1">
    <source>
        <dbReference type="ARBA" id="ARBA00004141"/>
    </source>
</evidence>